<organism evidence="1 2">
    <name type="scientific">Priestia megaterium (strain ATCC 14581 / DSM 32 / CCUG 1817 / JCM 2506 / NBRC 15308 / NCIMB 9376 / NCTC 10342 / NRRL B-14308 / VKM B-512 / Ford 19)</name>
    <name type="common">Bacillus megaterium</name>
    <dbReference type="NCBI Taxonomy" id="1348623"/>
    <lineage>
        <taxon>Bacteria</taxon>
        <taxon>Bacillati</taxon>
        <taxon>Bacillota</taxon>
        <taxon>Bacilli</taxon>
        <taxon>Bacillales</taxon>
        <taxon>Bacillaceae</taxon>
        <taxon>Priestia</taxon>
    </lineage>
</organism>
<protein>
    <submittedName>
        <fullName evidence="1">Uncharacterized protein</fullName>
    </submittedName>
</protein>
<reference evidence="1 2" key="1">
    <citation type="journal article" date="2015" name="Genome Announc.">
        <title>Complete genome sequences for 35 biothreat assay-relevant bacillus species.</title>
        <authorList>
            <person name="Johnson S.L."/>
            <person name="Daligault H.E."/>
            <person name="Davenport K.W."/>
            <person name="Jaissle J."/>
            <person name="Frey K.G."/>
            <person name="Ladner J.T."/>
            <person name="Broomall S.M."/>
            <person name="Bishop-Lilly K.A."/>
            <person name="Bruce D.C."/>
            <person name="Gibbons H.S."/>
            <person name="Coyne S.R."/>
            <person name="Lo C.C."/>
            <person name="Meincke L."/>
            <person name="Munk A.C."/>
            <person name="Koroleva G.I."/>
            <person name="Rosenzweig C.N."/>
            <person name="Palacios G.F."/>
            <person name="Redden C.L."/>
            <person name="Minogue T.D."/>
            <person name="Chain P.S."/>
        </authorList>
    </citation>
    <scope>NUCLEOTIDE SEQUENCE [LARGE SCALE GENOMIC DNA]</scope>
    <source>
        <strain evidence="2">ATCC 14581 / DSM 32 / JCM 2506 / NBRC 15308 / NCIMB 9376 / NCTC 10342 / NRRL B-14308 / VKM B-512</strain>
    </source>
</reference>
<dbReference type="KEGG" id="bmeg:BG04_271"/>
<evidence type="ECO:0000313" key="2">
    <source>
        <dbReference type="Proteomes" id="UP000031829"/>
    </source>
</evidence>
<proteinExistence type="predicted"/>
<dbReference type="RefSeq" id="WP_013058052.1">
    <property type="nucleotide sequence ID" value="NZ_BCVB01000006.1"/>
</dbReference>
<gene>
    <name evidence="1" type="ORF">BG04_271</name>
</gene>
<dbReference type="HOGENOM" id="CLU_3132367_0_0_9"/>
<accession>A0A0B6AAZ1</accession>
<dbReference type="Proteomes" id="UP000031829">
    <property type="component" value="Chromosome"/>
</dbReference>
<evidence type="ECO:0000313" key="1">
    <source>
        <dbReference type="EMBL" id="AJI22105.1"/>
    </source>
</evidence>
<sequence>MYEFRVYTLRDGSEKVIKTLKHESFADEIQRAGIKQTEIAQTQLVDKPR</sequence>
<dbReference type="AlphaFoldDB" id="A0A0B6AAZ1"/>
<dbReference type="EMBL" id="CP009920">
    <property type="protein sequence ID" value="AJI22105.1"/>
    <property type="molecule type" value="Genomic_DNA"/>
</dbReference>
<dbReference type="GeneID" id="93646203"/>
<name>A0A0B6AAZ1_PRIM2</name>